<reference evidence="7" key="1">
    <citation type="submission" date="2016-11" db="EMBL/GenBank/DDBJ databases">
        <authorList>
            <person name="Varghese N."/>
            <person name="Submissions S."/>
        </authorList>
    </citation>
    <scope>NUCLEOTIDE SEQUENCE [LARGE SCALE GENOMIC DNA]</scope>
    <source>
        <strain evidence="7">DSM 18095</strain>
    </source>
</reference>
<feature type="coiled-coil region" evidence="4">
    <location>
        <begin position="255"/>
        <end position="282"/>
    </location>
</feature>
<sequence length="634" mass="73955">MIEISLNDVEKYYGAEQVLKNITFQVLKGEKVGIVGRNGTGKTTLFKVIAGMESYDRGLITISKGSQIGYLEQMTNYQDEFRVIDVLKIAFHNEFKILSSLRELEEKMSYVAGNRLESIIKKYGELQNLFESKGGYEIEEKLNKVCKGLGLNEKILNTKFKDLSGGEKTTILLGKILLEEPDILLLDEPTNHLDMDSIDWLESFLLEYKGTVIIISHDRYFLDNVVNKIIEIERGKVNVFIGNYSSYIREKEKVYLEELKRYENQQKKIKSMEESIKRLKDWANRGDNEKMFKRAFSMEKRLEKMEKVDRPIIDNDTMKLDFSIQNRSGQDVIIVEGLYKKIGNKVLFKNLDYSIKYGERVAMIGQNGSGKTTLIKTILGETFADKGEIKIGVNVKIGYLQQNIYFNNEDMTILDTFREENICSEGDARSILSRFLFYGEDVFKRVKYLSGGERARLRLCQLMYKDVNTLILDEPTNHLDIMSREMLEETLLKFKGTIIFISHDRYFINRIANKVVELSHGKLISYLGNYDYFREKKLSEKKNQEFDKINKDKNNEVFDNKKSNGKMRTNKSNTKKIKEIEEEIEMYEKLIANKELEINDNAMDYSKLDNLYNEKVELESQLDNLLEEWIMLNE</sequence>
<dbReference type="FunFam" id="3.40.50.300:FF:000309">
    <property type="entry name" value="ABC transporter ATP-binding protein"/>
    <property type="match status" value="1"/>
</dbReference>
<dbReference type="Pfam" id="PF12848">
    <property type="entry name" value="ABC_tran_Xtn"/>
    <property type="match status" value="1"/>
</dbReference>
<dbReference type="InterPro" id="IPR051309">
    <property type="entry name" value="ABCF_ATPase"/>
</dbReference>
<dbReference type="EMBL" id="FQTY01000001">
    <property type="protein sequence ID" value="SHE34938.1"/>
    <property type="molecule type" value="Genomic_DNA"/>
</dbReference>
<organism evidence="6 7">
    <name type="scientific">Tissierella praeacuta DSM 18095</name>
    <dbReference type="NCBI Taxonomy" id="1123404"/>
    <lineage>
        <taxon>Bacteria</taxon>
        <taxon>Bacillati</taxon>
        <taxon>Bacillota</taxon>
        <taxon>Tissierellia</taxon>
        <taxon>Tissierellales</taxon>
        <taxon>Tissierellaceae</taxon>
        <taxon>Tissierella</taxon>
    </lineage>
</organism>
<dbReference type="GO" id="GO:0005524">
    <property type="term" value="F:ATP binding"/>
    <property type="evidence" value="ECO:0007669"/>
    <property type="project" value="UniProtKB-KW"/>
</dbReference>
<feature type="domain" description="ABC transporter" evidence="5">
    <location>
        <begin position="4"/>
        <end position="259"/>
    </location>
</feature>
<keyword evidence="7" id="KW-1185">Reference proteome</keyword>
<keyword evidence="2" id="KW-0547">Nucleotide-binding</keyword>
<dbReference type="GO" id="GO:0003676">
    <property type="term" value="F:nucleic acid binding"/>
    <property type="evidence" value="ECO:0007669"/>
    <property type="project" value="UniProtKB-ARBA"/>
</dbReference>
<dbReference type="SMART" id="SM00382">
    <property type="entry name" value="AAA"/>
    <property type="match status" value="2"/>
</dbReference>
<name>A0A1M4SRX8_9FIRM</name>
<dbReference type="NCBIfam" id="NF000355">
    <property type="entry name" value="ribo_prot_ABC_F"/>
    <property type="match status" value="1"/>
</dbReference>
<keyword evidence="3" id="KW-0067">ATP-binding</keyword>
<dbReference type="SUPFAM" id="SSF52540">
    <property type="entry name" value="P-loop containing nucleoside triphosphate hydrolases"/>
    <property type="match status" value="2"/>
</dbReference>
<evidence type="ECO:0000256" key="4">
    <source>
        <dbReference type="SAM" id="Coils"/>
    </source>
</evidence>
<dbReference type="STRING" id="1123404.SAMN02745784_00461"/>
<dbReference type="InterPro" id="IPR027417">
    <property type="entry name" value="P-loop_NTPase"/>
</dbReference>
<dbReference type="InterPro" id="IPR017871">
    <property type="entry name" value="ABC_transporter-like_CS"/>
</dbReference>
<dbReference type="RefSeq" id="WP_072972635.1">
    <property type="nucleotide sequence ID" value="NZ_FQTY01000001.1"/>
</dbReference>
<accession>A0A1M4SRX8</accession>
<dbReference type="PROSITE" id="PS00211">
    <property type="entry name" value="ABC_TRANSPORTER_1"/>
    <property type="match status" value="1"/>
</dbReference>
<keyword evidence="1" id="KW-0677">Repeat</keyword>
<dbReference type="Proteomes" id="UP000184114">
    <property type="component" value="Unassembled WGS sequence"/>
</dbReference>
<dbReference type="PANTHER" id="PTHR42855:SF2">
    <property type="entry name" value="DRUG RESISTANCE ABC TRANSPORTER,ATP-BINDING PROTEIN"/>
    <property type="match status" value="1"/>
</dbReference>
<dbReference type="AlphaFoldDB" id="A0A1M4SRX8"/>
<proteinExistence type="predicted"/>
<evidence type="ECO:0000259" key="5">
    <source>
        <dbReference type="PROSITE" id="PS50893"/>
    </source>
</evidence>
<dbReference type="PANTHER" id="PTHR42855">
    <property type="entry name" value="ABC TRANSPORTER ATP-BINDING SUBUNIT"/>
    <property type="match status" value="1"/>
</dbReference>
<keyword evidence="4" id="KW-0175">Coiled coil</keyword>
<dbReference type="CDD" id="cd03221">
    <property type="entry name" value="ABCF_EF-3"/>
    <property type="match status" value="2"/>
</dbReference>
<dbReference type="InterPro" id="IPR032781">
    <property type="entry name" value="ABC_tran_Xtn"/>
</dbReference>
<evidence type="ECO:0000313" key="6">
    <source>
        <dbReference type="EMBL" id="SHE34938.1"/>
    </source>
</evidence>
<feature type="domain" description="ABC transporter" evidence="5">
    <location>
        <begin position="333"/>
        <end position="545"/>
    </location>
</feature>
<gene>
    <name evidence="6" type="ORF">SAMN02745784_00461</name>
</gene>
<dbReference type="FunFam" id="3.40.50.300:FF:000011">
    <property type="entry name" value="Putative ABC transporter ATP-binding component"/>
    <property type="match status" value="1"/>
</dbReference>
<protein>
    <submittedName>
        <fullName evidence="6">ATPase components of ABC transporters with duplicated ATPase domains</fullName>
    </submittedName>
</protein>
<dbReference type="PROSITE" id="PS50893">
    <property type="entry name" value="ABC_TRANSPORTER_2"/>
    <property type="match status" value="2"/>
</dbReference>
<dbReference type="InterPro" id="IPR003439">
    <property type="entry name" value="ABC_transporter-like_ATP-bd"/>
</dbReference>
<evidence type="ECO:0000313" key="7">
    <source>
        <dbReference type="Proteomes" id="UP000184114"/>
    </source>
</evidence>
<dbReference type="Gene3D" id="3.40.50.300">
    <property type="entry name" value="P-loop containing nucleotide triphosphate hydrolases"/>
    <property type="match status" value="2"/>
</dbReference>
<feature type="coiled-coil region" evidence="4">
    <location>
        <begin position="570"/>
        <end position="628"/>
    </location>
</feature>
<dbReference type="GO" id="GO:0016887">
    <property type="term" value="F:ATP hydrolysis activity"/>
    <property type="evidence" value="ECO:0007669"/>
    <property type="project" value="InterPro"/>
</dbReference>
<evidence type="ECO:0000256" key="3">
    <source>
        <dbReference type="ARBA" id="ARBA00022840"/>
    </source>
</evidence>
<evidence type="ECO:0000256" key="2">
    <source>
        <dbReference type="ARBA" id="ARBA00022741"/>
    </source>
</evidence>
<dbReference type="InterPro" id="IPR003593">
    <property type="entry name" value="AAA+_ATPase"/>
</dbReference>
<evidence type="ECO:0000256" key="1">
    <source>
        <dbReference type="ARBA" id="ARBA00022737"/>
    </source>
</evidence>
<dbReference type="Pfam" id="PF00005">
    <property type="entry name" value="ABC_tran"/>
    <property type="match status" value="2"/>
</dbReference>
<dbReference type="GeneID" id="90995148"/>